<comment type="subcellular location">
    <subcellularLocation>
        <location evidence="5">Membrane</location>
        <topology evidence="5">Single-pass membrane protein</topology>
    </subcellularLocation>
</comment>
<name>A0A9P0HJ61_NEZVI</name>
<dbReference type="SUPFAM" id="SSF53756">
    <property type="entry name" value="UDP-Glycosyltransferase/glycogen phosphorylase"/>
    <property type="match status" value="1"/>
</dbReference>
<feature type="signal peptide" evidence="5">
    <location>
        <begin position="1"/>
        <end position="20"/>
    </location>
</feature>
<dbReference type="PROSITE" id="PS00375">
    <property type="entry name" value="UDPGT"/>
    <property type="match status" value="1"/>
</dbReference>
<keyword evidence="2 4" id="KW-0328">Glycosyltransferase</keyword>
<evidence type="ECO:0000256" key="4">
    <source>
        <dbReference type="RuleBase" id="RU003718"/>
    </source>
</evidence>
<dbReference type="Proteomes" id="UP001152798">
    <property type="component" value="Chromosome 5"/>
</dbReference>
<dbReference type="GO" id="GO:0016020">
    <property type="term" value="C:membrane"/>
    <property type="evidence" value="ECO:0007669"/>
    <property type="project" value="UniProtKB-SubCell"/>
</dbReference>
<dbReference type="PANTHER" id="PTHR48043">
    <property type="entry name" value="EG:EG0003.4 PROTEIN-RELATED"/>
    <property type="match status" value="1"/>
</dbReference>
<comment type="similarity">
    <text evidence="1 4">Belongs to the UDP-glycosyltransferase family.</text>
</comment>
<gene>
    <name evidence="6" type="ORF">NEZAVI_LOCUS11674</name>
</gene>
<dbReference type="Pfam" id="PF00201">
    <property type="entry name" value="UDPGT"/>
    <property type="match status" value="1"/>
</dbReference>
<dbReference type="EC" id="2.4.1.17" evidence="5"/>
<feature type="transmembrane region" description="Helical" evidence="5">
    <location>
        <begin position="469"/>
        <end position="495"/>
    </location>
</feature>
<dbReference type="GO" id="GO:0015020">
    <property type="term" value="F:glucuronosyltransferase activity"/>
    <property type="evidence" value="ECO:0007669"/>
    <property type="project" value="UniProtKB-EC"/>
</dbReference>
<evidence type="ECO:0000256" key="1">
    <source>
        <dbReference type="ARBA" id="ARBA00009995"/>
    </source>
</evidence>
<evidence type="ECO:0000313" key="7">
    <source>
        <dbReference type="Proteomes" id="UP001152798"/>
    </source>
</evidence>
<dbReference type="OrthoDB" id="5835829at2759"/>
<sequence length="515" mass="58859">MRFICGILLAASFFVEDVLPSKILIVMPFPLYSHSMVFIPFFKALAEKGHQVTYMGPYAGKVSAPNLKSIEINITVAKIAKHSTFRPHEFKGCWYEMFGLWRHCTGMTSFMLSEITHLLPPKSENFDVVIVEPHFCQEPLGILGHYYNAHLVTIMPGPVNPSIAYHTGTPTNPSYIPLIRAGFTDRMNFWERLENTFLTTSELIGHHLYFLPVQDKVMRNWLKDPNLPYLGDALTNVSLSLVETHYSINYARPYARNVIEVGGVSLKVSQPLPEDLEKYISESKHGVIYFSWGSHFEGKNLELALDSIMESFRYVKQRVLFKMSNRTFSSVPSNVLVRPWFPQTSVLSHDNVVLFISHCGLNSMYESAYHGVPVLGTPAFADQFHNARLIEYLGTGIAVDPRTITDYSKILPAMKKILNNPSYREKAKKRVSVIRDKPMPLIDEAIYWIEYVIRHNGAPHLRPASIDLAWYQLFLIDIIGFVLCLFLSFVILLWYMIKILCRKPSPPHHTSKKAQ</sequence>
<keyword evidence="5" id="KW-0732">Signal</keyword>
<evidence type="ECO:0000256" key="3">
    <source>
        <dbReference type="ARBA" id="ARBA00022679"/>
    </source>
</evidence>
<dbReference type="PANTHER" id="PTHR48043:SF159">
    <property type="entry name" value="EG:EG0003.4 PROTEIN-RELATED"/>
    <property type="match status" value="1"/>
</dbReference>
<dbReference type="InterPro" id="IPR002213">
    <property type="entry name" value="UDP_glucos_trans"/>
</dbReference>
<feature type="chain" id="PRO_5040544939" description="UDP-glucuronosyltransferase" evidence="5">
    <location>
        <begin position="21"/>
        <end position="515"/>
    </location>
</feature>
<evidence type="ECO:0000256" key="2">
    <source>
        <dbReference type="ARBA" id="ARBA00022676"/>
    </source>
</evidence>
<dbReference type="Gene3D" id="3.40.50.2000">
    <property type="entry name" value="Glycogen Phosphorylase B"/>
    <property type="match status" value="2"/>
</dbReference>
<dbReference type="AlphaFoldDB" id="A0A9P0HJ61"/>
<protein>
    <recommendedName>
        <fullName evidence="5">UDP-glucuronosyltransferase</fullName>
        <ecNumber evidence="5">2.4.1.17</ecNumber>
    </recommendedName>
</protein>
<dbReference type="EMBL" id="OV725081">
    <property type="protein sequence ID" value="CAH1402991.1"/>
    <property type="molecule type" value="Genomic_DNA"/>
</dbReference>
<evidence type="ECO:0000256" key="5">
    <source>
        <dbReference type="RuleBase" id="RU362059"/>
    </source>
</evidence>
<keyword evidence="5" id="KW-0472">Membrane</keyword>
<evidence type="ECO:0000313" key="6">
    <source>
        <dbReference type="EMBL" id="CAH1402991.1"/>
    </source>
</evidence>
<keyword evidence="7" id="KW-1185">Reference proteome</keyword>
<organism evidence="6 7">
    <name type="scientific">Nezara viridula</name>
    <name type="common">Southern green stink bug</name>
    <name type="synonym">Cimex viridulus</name>
    <dbReference type="NCBI Taxonomy" id="85310"/>
    <lineage>
        <taxon>Eukaryota</taxon>
        <taxon>Metazoa</taxon>
        <taxon>Ecdysozoa</taxon>
        <taxon>Arthropoda</taxon>
        <taxon>Hexapoda</taxon>
        <taxon>Insecta</taxon>
        <taxon>Pterygota</taxon>
        <taxon>Neoptera</taxon>
        <taxon>Paraneoptera</taxon>
        <taxon>Hemiptera</taxon>
        <taxon>Heteroptera</taxon>
        <taxon>Panheteroptera</taxon>
        <taxon>Pentatomomorpha</taxon>
        <taxon>Pentatomoidea</taxon>
        <taxon>Pentatomidae</taxon>
        <taxon>Pentatominae</taxon>
        <taxon>Nezara</taxon>
    </lineage>
</organism>
<dbReference type="InterPro" id="IPR050271">
    <property type="entry name" value="UDP-glycosyltransferase"/>
</dbReference>
<dbReference type="InterPro" id="IPR035595">
    <property type="entry name" value="UDP_glycos_trans_CS"/>
</dbReference>
<comment type="catalytic activity">
    <reaction evidence="5">
        <text>glucuronate acceptor + UDP-alpha-D-glucuronate = acceptor beta-D-glucuronoside + UDP + H(+)</text>
        <dbReference type="Rhea" id="RHEA:21032"/>
        <dbReference type="ChEBI" id="CHEBI:15378"/>
        <dbReference type="ChEBI" id="CHEBI:58052"/>
        <dbReference type="ChEBI" id="CHEBI:58223"/>
        <dbReference type="ChEBI" id="CHEBI:132367"/>
        <dbReference type="ChEBI" id="CHEBI:132368"/>
        <dbReference type="EC" id="2.4.1.17"/>
    </reaction>
</comment>
<keyword evidence="5" id="KW-1133">Transmembrane helix</keyword>
<proteinExistence type="inferred from homology"/>
<reference evidence="6" key="1">
    <citation type="submission" date="2022-01" db="EMBL/GenBank/DDBJ databases">
        <authorList>
            <person name="King R."/>
        </authorList>
    </citation>
    <scope>NUCLEOTIDE SEQUENCE</scope>
</reference>
<keyword evidence="3 4" id="KW-0808">Transferase</keyword>
<dbReference type="FunFam" id="3.40.50.2000:FF:000021">
    <property type="entry name" value="UDP-glucuronosyltransferase"/>
    <property type="match status" value="1"/>
</dbReference>
<keyword evidence="5" id="KW-0812">Transmembrane</keyword>
<dbReference type="CDD" id="cd03784">
    <property type="entry name" value="GT1_Gtf-like"/>
    <property type="match status" value="1"/>
</dbReference>
<accession>A0A9P0HJ61</accession>